<dbReference type="RefSeq" id="XP_040760862.1">
    <property type="nucleotide sequence ID" value="XM_040903424.1"/>
</dbReference>
<keyword evidence="2" id="KW-1185">Reference proteome</keyword>
<feature type="non-terminal residue" evidence="1">
    <location>
        <position position="52"/>
    </location>
</feature>
<dbReference type="STRING" id="1314785.A0A165CNA4"/>
<dbReference type="Proteomes" id="UP000076871">
    <property type="component" value="Unassembled WGS sequence"/>
</dbReference>
<dbReference type="GeneID" id="63820455"/>
<protein>
    <submittedName>
        <fullName evidence="1">Uncharacterized protein</fullName>
    </submittedName>
</protein>
<name>A0A165CNA4_9APHY</name>
<evidence type="ECO:0000313" key="1">
    <source>
        <dbReference type="EMBL" id="KZT03122.1"/>
    </source>
</evidence>
<proteinExistence type="predicted"/>
<sequence length="52" mass="6035">LAYDQVKCRITNIMGIHALKHDMCINSCLAFTGPFENDEVCHYCDEPHYDMK</sequence>
<evidence type="ECO:0000313" key="2">
    <source>
        <dbReference type="Proteomes" id="UP000076871"/>
    </source>
</evidence>
<dbReference type="AlphaFoldDB" id="A0A165CNA4"/>
<feature type="non-terminal residue" evidence="1">
    <location>
        <position position="1"/>
    </location>
</feature>
<dbReference type="EMBL" id="KV427647">
    <property type="protein sequence ID" value="KZT03122.1"/>
    <property type="molecule type" value="Genomic_DNA"/>
</dbReference>
<dbReference type="OrthoDB" id="3266386at2759"/>
<gene>
    <name evidence="1" type="ORF">LAESUDRAFT_633309</name>
</gene>
<accession>A0A165CNA4</accession>
<dbReference type="InParanoid" id="A0A165CNA4"/>
<reference evidence="1 2" key="1">
    <citation type="journal article" date="2016" name="Mol. Biol. Evol.">
        <title>Comparative Genomics of Early-Diverging Mushroom-Forming Fungi Provides Insights into the Origins of Lignocellulose Decay Capabilities.</title>
        <authorList>
            <person name="Nagy L.G."/>
            <person name="Riley R."/>
            <person name="Tritt A."/>
            <person name="Adam C."/>
            <person name="Daum C."/>
            <person name="Floudas D."/>
            <person name="Sun H."/>
            <person name="Yadav J.S."/>
            <person name="Pangilinan J."/>
            <person name="Larsson K.H."/>
            <person name="Matsuura K."/>
            <person name="Barry K."/>
            <person name="Labutti K."/>
            <person name="Kuo R."/>
            <person name="Ohm R.A."/>
            <person name="Bhattacharya S.S."/>
            <person name="Shirouzu T."/>
            <person name="Yoshinaga Y."/>
            <person name="Martin F.M."/>
            <person name="Grigoriev I.V."/>
            <person name="Hibbett D.S."/>
        </authorList>
    </citation>
    <scope>NUCLEOTIDE SEQUENCE [LARGE SCALE GENOMIC DNA]</scope>
    <source>
        <strain evidence="1 2">93-53</strain>
    </source>
</reference>
<organism evidence="1 2">
    <name type="scientific">Laetiporus sulphureus 93-53</name>
    <dbReference type="NCBI Taxonomy" id="1314785"/>
    <lineage>
        <taxon>Eukaryota</taxon>
        <taxon>Fungi</taxon>
        <taxon>Dikarya</taxon>
        <taxon>Basidiomycota</taxon>
        <taxon>Agaricomycotina</taxon>
        <taxon>Agaricomycetes</taxon>
        <taxon>Polyporales</taxon>
        <taxon>Laetiporus</taxon>
    </lineage>
</organism>